<keyword evidence="4" id="KW-1185">Reference proteome</keyword>
<organism evidence="3 4">
    <name type="scientific">Gordonia namibiensis NBRC 108229</name>
    <dbReference type="NCBI Taxonomy" id="1208314"/>
    <lineage>
        <taxon>Bacteria</taxon>
        <taxon>Bacillati</taxon>
        <taxon>Actinomycetota</taxon>
        <taxon>Actinomycetes</taxon>
        <taxon>Mycobacteriales</taxon>
        <taxon>Gordoniaceae</taxon>
        <taxon>Gordonia</taxon>
    </lineage>
</organism>
<evidence type="ECO:0000256" key="1">
    <source>
        <dbReference type="SAM" id="MobiDB-lite"/>
    </source>
</evidence>
<dbReference type="SMART" id="SM01012">
    <property type="entry name" value="ANTAR"/>
    <property type="match status" value="1"/>
</dbReference>
<dbReference type="InterPro" id="IPR003018">
    <property type="entry name" value="GAF"/>
</dbReference>
<dbReference type="Proteomes" id="UP000035058">
    <property type="component" value="Unassembled WGS sequence"/>
</dbReference>
<evidence type="ECO:0000313" key="4">
    <source>
        <dbReference type="Proteomes" id="UP000035058"/>
    </source>
</evidence>
<evidence type="ECO:0000259" key="2">
    <source>
        <dbReference type="SMART" id="SM01012"/>
    </source>
</evidence>
<dbReference type="SUPFAM" id="SSF55781">
    <property type="entry name" value="GAF domain-like"/>
    <property type="match status" value="1"/>
</dbReference>
<feature type="region of interest" description="Disordered" evidence="1">
    <location>
        <begin position="1"/>
        <end position="21"/>
    </location>
</feature>
<evidence type="ECO:0000313" key="3">
    <source>
        <dbReference type="EMBL" id="GAC02824.1"/>
    </source>
</evidence>
<reference evidence="3 4" key="1">
    <citation type="submission" date="2012-08" db="EMBL/GenBank/DDBJ databases">
        <title>Whole genome shotgun sequence of Gordonia namibiensis NBRC 108229.</title>
        <authorList>
            <person name="Isaki-Nakamura S."/>
            <person name="Hosoyama A."/>
            <person name="Tsuchikane K."/>
            <person name="Katsumata H."/>
            <person name="Baba S."/>
            <person name="Yamazaki S."/>
            <person name="Fujita N."/>
        </authorList>
    </citation>
    <scope>NUCLEOTIDE SEQUENCE [LARGE SCALE GENOMIC DNA]</scope>
    <source>
        <strain evidence="3 4">NBRC 108229</strain>
    </source>
</reference>
<accession>K6W2S0</accession>
<dbReference type="InterPro" id="IPR005561">
    <property type="entry name" value="ANTAR"/>
</dbReference>
<feature type="region of interest" description="Disordered" evidence="1">
    <location>
        <begin position="248"/>
        <end position="268"/>
    </location>
</feature>
<feature type="compositionally biased region" description="Basic and acidic residues" evidence="1">
    <location>
        <begin position="256"/>
        <end position="268"/>
    </location>
</feature>
<comment type="caution">
    <text evidence="3">The sequence shown here is derived from an EMBL/GenBank/DDBJ whole genome shotgun (WGS) entry which is preliminary data.</text>
</comment>
<dbReference type="GO" id="GO:0003723">
    <property type="term" value="F:RNA binding"/>
    <property type="evidence" value="ECO:0007669"/>
    <property type="project" value="InterPro"/>
</dbReference>
<protein>
    <recommendedName>
        <fullName evidence="2">ANTAR domain-containing protein</fullName>
    </recommendedName>
</protein>
<dbReference type="AlphaFoldDB" id="K6W2S0"/>
<proteinExistence type="predicted"/>
<dbReference type="Gene3D" id="3.30.450.40">
    <property type="match status" value="1"/>
</dbReference>
<dbReference type="InterPro" id="IPR029016">
    <property type="entry name" value="GAF-like_dom_sf"/>
</dbReference>
<gene>
    <name evidence="3" type="ORF">GONAM_61_00620</name>
</gene>
<dbReference type="EMBL" id="BAHE01000061">
    <property type="protein sequence ID" value="GAC02824.1"/>
    <property type="molecule type" value="Genomic_DNA"/>
</dbReference>
<name>K6W2S0_9ACTN</name>
<dbReference type="Pfam" id="PF13185">
    <property type="entry name" value="GAF_2"/>
    <property type="match status" value="1"/>
</dbReference>
<feature type="domain" description="ANTAR" evidence="2">
    <location>
        <begin position="183"/>
        <end position="242"/>
    </location>
</feature>
<sequence length="268" mass="28493">MVSGDRDEDGTRPPAGTREGSPVFAGVAEVCETAVRWCGADGAAAAMFTKELGVRELVYATDPVAHRIDDLQFTLGEGPCLDAYLLSTPQLVDDVAEADARVHWPAFIAEVAEAGVAAVFAFPIEDDGRPLGVLELYRTTAGPLSAAEFARATACADAAARTIVDNWSRYLDESDSSSPADAMAEEMSAADQSGEFSRSRIYTASGMLAVQLVVLPDEALDRMRAYAFRSGRPIGRVADDIIARRLTGADLDDPDQGAHDHENDGGPR</sequence>